<reference evidence="4" key="2">
    <citation type="submission" date="2019-01" db="UniProtKB">
        <authorList>
            <consortium name="EnsemblPlants"/>
        </authorList>
    </citation>
    <scope>IDENTIFICATION</scope>
    <source>
        <strain evidence="4">cv. Heinz 1706</strain>
    </source>
</reference>
<dbReference type="PaxDb" id="4081-Solyc12g035860.1.1"/>
<dbReference type="Proteomes" id="UP000004994">
    <property type="component" value="Chromosome 12"/>
</dbReference>
<dbReference type="PANTHER" id="PTHR11759">
    <property type="entry name" value="40S RIBOSOMAL PROTEIN S14/30S RIBOSOMAL PROTEIN S11"/>
    <property type="match status" value="1"/>
</dbReference>
<dbReference type="Gene3D" id="3.30.420.80">
    <property type="entry name" value="Ribosomal protein S11"/>
    <property type="match status" value="1"/>
</dbReference>
<dbReference type="Pfam" id="PF00411">
    <property type="entry name" value="Ribosomal_S11"/>
    <property type="match status" value="1"/>
</dbReference>
<evidence type="ECO:0000256" key="2">
    <source>
        <dbReference type="ARBA" id="ARBA00022980"/>
    </source>
</evidence>
<dbReference type="InParanoid" id="A0A3Q7J7M0"/>
<protein>
    <recommendedName>
        <fullName evidence="6">30S ribosomal protein S11, chloroplastic</fullName>
    </recommendedName>
</protein>
<dbReference type="InterPro" id="IPR036967">
    <property type="entry name" value="Ribosomal_uS11_sf"/>
</dbReference>
<evidence type="ECO:0000313" key="4">
    <source>
        <dbReference type="EnsemblPlants" id="Solyc12g035860.1.1.1"/>
    </source>
</evidence>
<dbReference type="GO" id="GO:0006412">
    <property type="term" value="P:translation"/>
    <property type="evidence" value="ECO:0000318"/>
    <property type="project" value="GO_Central"/>
</dbReference>
<dbReference type="GO" id="GO:0003735">
    <property type="term" value="F:structural constituent of ribosome"/>
    <property type="evidence" value="ECO:0000318"/>
    <property type="project" value="GO_Central"/>
</dbReference>
<comment type="similarity">
    <text evidence="1">Belongs to the universal ribosomal protein uS11 family.</text>
</comment>
<keyword evidence="3" id="KW-0687">Ribonucleoprotein</keyword>
<reference evidence="4" key="1">
    <citation type="journal article" date="2012" name="Nature">
        <title>The tomato genome sequence provides insights into fleshy fruit evolution.</title>
        <authorList>
            <consortium name="Tomato Genome Consortium"/>
        </authorList>
    </citation>
    <scope>NUCLEOTIDE SEQUENCE [LARGE SCALE GENOMIC DNA]</scope>
    <source>
        <strain evidence="4">cv. Heinz 1706</strain>
    </source>
</reference>
<dbReference type="InterPro" id="IPR001971">
    <property type="entry name" value="Ribosomal_uS11"/>
</dbReference>
<evidence type="ECO:0000256" key="3">
    <source>
        <dbReference type="ARBA" id="ARBA00023274"/>
    </source>
</evidence>
<accession>A0A3Q7J7M0</accession>
<dbReference type="OMA" id="HVEYQRE"/>
<dbReference type="GO" id="GO:1990904">
    <property type="term" value="C:ribonucleoprotein complex"/>
    <property type="evidence" value="ECO:0007669"/>
    <property type="project" value="UniProtKB-KW"/>
</dbReference>
<organism evidence="4">
    <name type="scientific">Solanum lycopersicum</name>
    <name type="common">Tomato</name>
    <name type="synonym">Lycopersicon esculentum</name>
    <dbReference type="NCBI Taxonomy" id="4081"/>
    <lineage>
        <taxon>Eukaryota</taxon>
        <taxon>Viridiplantae</taxon>
        <taxon>Streptophyta</taxon>
        <taxon>Embryophyta</taxon>
        <taxon>Tracheophyta</taxon>
        <taxon>Spermatophyta</taxon>
        <taxon>Magnoliopsida</taxon>
        <taxon>eudicotyledons</taxon>
        <taxon>Gunneridae</taxon>
        <taxon>Pentapetalae</taxon>
        <taxon>asterids</taxon>
        <taxon>lamiids</taxon>
        <taxon>Solanales</taxon>
        <taxon>Solanaceae</taxon>
        <taxon>Solanoideae</taxon>
        <taxon>Solaneae</taxon>
        <taxon>Solanum</taxon>
        <taxon>Solanum subgen. Lycopersicon</taxon>
    </lineage>
</organism>
<dbReference type="AlphaFoldDB" id="A0A3Q7J7M0"/>
<dbReference type="STRING" id="4081.A0A3Q7J7M0"/>
<evidence type="ECO:0000256" key="1">
    <source>
        <dbReference type="ARBA" id="ARBA00006194"/>
    </source>
</evidence>
<proteinExistence type="inferred from homology"/>
<dbReference type="EnsemblPlants" id="Solyc12g035860.1.1">
    <property type="protein sequence ID" value="Solyc12g035860.1.1.1"/>
    <property type="gene ID" value="Solyc12g035860.1"/>
</dbReference>
<dbReference type="Gramene" id="Solyc12g035860.1.1">
    <property type="protein sequence ID" value="Solyc12g035860.1.1.1"/>
    <property type="gene ID" value="Solyc12g035860.1"/>
</dbReference>
<sequence length="104" mass="11693">MLYRILGRVGMDVLVHARVHVEYQRELFMFKQNFNNTIVIVIDVRGQVVSWSSAGALGFKGTRRGTPFASQTVAANTIRTIVDQGMQRAEFIIKGPRLKIDATL</sequence>
<evidence type="ECO:0000313" key="5">
    <source>
        <dbReference type="Proteomes" id="UP000004994"/>
    </source>
</evidence>
<keyword evidence="5" id="KW-1185">Reference proteome</keyword>
<dbReference type="SMR" id="A0A3Q7J7M0"/>
<keyword evidence="2" id="KW-0689">Ribosomal protein</keyword>
<dbReference type="SUPFAM" id="SSF53137">
    <property type="entry name" value="Translational machinery components"/>
    <property type="match status" value="1"/>
</dbReference>
<evidence type="ECO:0008006" key="6">
    <source>
        <dbReference type="Google" id="ProtNLM"/>
    </source>
</evidence>
<dbReference type="GO" id="GO:0005840">
    <property type="term" value="C:ribosome"/>
    <property type="evidence" value="ECO:0007669"/>
    <property type="project" value="UniProtKB-KW"/>
</dbReference>
<name>A0A3Q7J7M0_SOLLC</name>